<evidence type="ECO:0000313" key="2">
    <source>
        <dbReference type="Proteomes" id="UP001281147"/>
    </source>
</evidence>
<keyword evidence="2" id="KW-1185">Reference proteome</keyword>
<comment type="caution">
    <text evidence="1">The sequence shown here is derived from an EMBL/GenBank/DDBJ whole genome shotgun (WGS) entry which is preliminary data.</text>
</comment>
<evidence type="ECO:0000313" key="1">
    <source>
        <dbReference type="EMBL" id="KAK3707924.1"/>
    </source>
</evidence>
<reference evidence="1" key="1">
    <citation type="submission" date="2023-07" db="EMBL/GenBank/DDBJ databases">
        <title>Black Yeasts Isolated from many extreme environments.</title>
        <authorList>
            <person name="Coleine C."/>
            <person name="Stajich J.E."/>
            <person name="Selbmann L."/>
        </authorList>
    </citation>
    <scope>NUCLEOTIDE SEQUENCE</scope>
    <source>
        <strain evidence="1">CCFEE 5714</strain>
    </source>
</reference>
<name>A0ACC3N1S8_9PEZI</name>
<proteinExistence type="predicted"/>
<sequence length="204" mass="22650">MTDKKLKYLDIGCGAGIFAESAARLPTTASVTAIDPTPEVITVAQRHQRQDPLLLEPGRLTYHNTAIENLPQKDGGYNIITLFEVIEHIQQPSPFLTSCLKHLKPGGWLIGSTIARTNASWFTTKLMAEEVLRIVPSGTHDWSQYIQPSELRQWASVQPELEVQGAAWQVMGVVYVPGLGWKEVGGSESWGNYFFGTNSYSYLL</sequence>
<dbReference type="Proteomes" id="UP001281147">
    <property type="component" value="Unassembled WGS sequence"/>
</dbReference>
<protein>
    <submittedName>
        <fullName evidence="1">Hexaprenyldihydroxybenzoate methyltransferase, mitochondrial</fullName>
    </submittedName>
</protein>
<keyword evidence="1" id="KW-0489">Methyltransferase</keyword>
<dbReference type="EMBL" id="JAUTXU010000105">
    <property type="protein sequence ID" value="KAK3707924.1"/>
    <property type="molecule type" value="Genomic_DNA"/>
</dbReference>
<accession>A0ACC3N1S8</accession>
<gene>
    <name evidence="1" type="primary">COQ3</name>
    <name evidence="1" type="ORF">LTR37_011776</name>
</gene>
<keyword evidence="1" id="KW-0808">Transferase</keyword>
<organism evidence="1 2">
    <name type="scientific">Vermiconidia calcicola</name>
    <dbReference type="NCBI Taxonomy" id="1690605"/>
    <lineage>
        <taxon>Eukaryota</taxon>
        <taxon>Fungi</taxon>
        <taxon>Dikarya</taxon>
        <taxon>Ascomycota</taxon>
        <taxon>Pezizomycotina</taxon>
        <taxon>Dothideomycetes</taxon>
        <taxon>Dothideomycetidae</taxon>
        <taxon>Mycosphaerellales</taxon>
        <taxon>Extremaceae</taxon>
        <taxon>Vermiconidia</taxon>
    </lineage>
</organism>